<dbReference type="PROSITE" id="PS51257">
    <property type="entry name" value="PROKAR_LIPOPROTEIN"/>
    <property type="match status" value="1"/>
</dbReference>
<evidence type="ECO:0000313" key="3">
    <source>
        <dbReference type="EMBL" id="PZD72874.1"/>
    </source>
</evidence>
<evidence type="ECO:0000256" key="1">
    <source>
        <dbReference type="SAM" id="MobiDB-lite"/>
    </source>
</evidence>
<feature type="region of interest" description="Disordered" evidence="1">
    <location>
        <begin position="27"/>
        <end position="54"/>
    </location>
</feature>
<feature type="chain" id="PRO_5015946903" evidence="2">
    <location>
        <begin position="27"/>
        <end position="117"/>
    </location>
</feature>
<dbReference type="RefSeq" id="WP_110986747.1">
    <property type="nucleotide sequence ID" value="NZ_CAWNWM010000008.1"/>
</dbReference>
<sequence length="117" mass="12728">MRFQPALSIALFCSCTVAVIDAQAIAQTSTDLQSPQRPIFEQNDSDDASDLFSDRATGSSLLDLMNRLQQAGGRSASEFAEEQNESFNEAVDAFRQQQQQDFGGPEATPETPKPAEP</sequence>
<accession>A0A2W1JSI7</accession>
<dbReference type="AlphaFoldDB" id="A0A2W1JSI7"/>
<feature type="compositionally biased region" description="Polar residues" evidence="1">
    <location>
        <begin position="27"/>
        <end position="36"/>
    </location>
</feature>
<evidence type="ECO:0000256" key="2">
    <source>
        <dbReference type="SAM" id="SignalP"/>
    </source>
</evidence>
<keyword evidence="4" id="KW-1185">Reference proteome</keyword>
<proteinExistence type="predicted"/>
<keyword evidence="2" id="KW-0732">Signal</keyword>
<evidence type="ECO:0000313" key="4">
    <source>
        <dbReference type="Proteomes" id="UP000248857"/>
    </source>
</evidence>
<feature type="signal peptide" evidence="2">
    <location>
        <begin position="1"/>
        <end position="26"/>
    </location>
</feature>
<organism evidence="3 4">
    <name type="scientific">Acaryochloris thomasi RCC1774</name>
    <dbReference type="NCBI Taxonomy" id="1764569"/>
    <lineage>
        <taxon>Bacteria</taxon>
        <taxon>Bacillati</taxon>
        <taxon>Cyanobacteriota</taxon>
        <taxon>Cyanophyceae</taxon>
        <taxon>Acaryochloridales</taxon>
        <taxon>Acaryochloridaceae</taxon>
        <taxon>Acaryochloris</taxon>
        <taxon>Acaryochloris thomasi</taxon>
    </lineage>
</organism>
<reference evidence="3 4" key="1">
    <citation type="journal article" date="2018" name="Sci. Rep.">
        <title>A novel species of the marine cyanobacterium Acaryochloris with a unique pigment content and lifestyle.</title>
        <authorList>
            <person name="Partensky F."/>
            <person name="Six C."/>
            <person name="Ratin M."/>
            <person name="Garczarek L."/>
            <person name="Vaulot D."/>
            <person name="Probert I."/>
            <person name="Calteau A."/>
            <person name="Gourvil P."/>
            <person name="Marie D."/>
            <person name="Grebert T."/>
            <person name="Bouchier C."/>
            <person name="Le Panse S."/>
            <person name="Gachenot M."/>
            <person name="Rodriguez F."/>
            <person name="Garrido J.L."/>
        </authorList>
    </citation>
    <scope>NUCLEOTIDE SEQUENCE [LARGE SCALE GENOMIC DNA]</scope>
    <source>
        <strain evidence="3 4">RCC1774</strain>
    </source>
</reference>
<dbReference type="Proteomes" id="UP000248857">
    <property type="component" value="Unassembled WGS sequence"/>
</dbReference>
<dbReference type="EMBL" id="PQWO01000008">
    <property type="protein sequence ID" value="PZD72874.1"/>
    <property type="molecule type" value="Genomic_DNA"/>
</dbReference>
<feature type="region of interest" description="Disordered" evidence="1">
    <location>
        <begin position="73"/>
        <end position="117"/>
    </location>
</feature>
<comment type="caution">
    <text evidence="3">The sequence shown here is derived from an EMBL/GenBank/DDBJ whole genome shotgun (WGS) entry which is preliminary data.</text>
</comment>
<protein>
    <submittedName>
        <fullName evidence="3">Uncharacterized protein</fullName>
    </submittedName>
</protein>
<gene>
    <name evidence="3" type="ORF">C1752_03305</name>
</gene>
<name>A0A2W1JSI7_9CYAN</name>